<sequence length="153" mass="16917">ADNVWDYYHAQVSHASSTMARWRVEGRTLPLATPGVMPHISVLGEYGHAVGGPQYNEFRAAQTVATGLDPAWRERPETKRALGPVGLKAGGHPHIFPNFWVAWPGLGQVSMRMPKGPNTTEIWWFTFVDNSKPESHKAQMQSAMHVFGPAGML</sequence>
<reference evidence="2" key="1">
    <citation type="submission" date="2007-12" db="EMBL/GenBank/DDBJ databases">
        <title>Diversity of ring-hydroxylating dioxygenase genes in coniferous forest soil.</title>
        <authorList>
            <person name="Kawaura K."/>
            <person name="Otsuka S."/>
            <person name="Nishiyama M."/>
            <person name="Senoo K."/>
        </authorList>
    </citation>
    <scope>NUCLEOTIDE SEQUENCE</scope>
</reference>
<feature type="domain" description="Aromatic-ring-hydroxylating dioxygenase alpha subunit C-terminal" evidence="1">
    <location>
        <begin position="1"/>
        <end position="142"/>
    </location>
</feature>
<proteinExistence type="predicted"/>
<feature type="non-terminal residue" evidence="2">
    <location>
        <position position="153"/>
    </location>
</feature>
<dbReference type="Pfam" id="PF00848">
    <property type="entry name" value="Ring_hydroxyl_A"/>
    <property type="match status" value="1"/>
</dbReference>
<dbReference type="SUPFAM" id="SSF55961">
    <property type="entry name" value="Bet v1-like"/>
    <property type="match status" value="1"/>
</dbReference>
<name>B2DDC2_9ZZZZ</name>
<keyword evidence="2" id="KW-0223">Dioxygenase</keyword>
<dbReference type="GO" id="GO:0005506">
    <property type="term" value="F:iron ion binding"/>
    <property type="evidence" value="ECO:0007669"/>
    <property type="project" value="InterPro"/>
</dbReference>
<dbReference type="Gene3D" id="3.90.380.10">
    <property type="entry name" value="Naphthalene 1,2-dioxygenase Alpha Subunit, Chain A, domain 1"/>
    <property type="match status" value="1"/>
</dbReference>
<evidence type="ECO:0000313" key="2">
    <source>
        <dbReference type="EMBL" id="BAG30854.1"/>
    </source>
</evidence>
<dbReference type="EMBL" id="AB372896">
    <property type="protein sequence ID" value="BAG30854.1"/>
    <property type="molecule type" value="Genomic_DNA"/>
</dbReference>
<organism evidence="2">
    <name type="scientific">uncultured organism</name>
    <dbReference type="NCBI Taxonomy" id="155900"/>
    <lineage>
        <taxon>unclassified sequences</taxon>
        <taxon>environmental samples</taxon>
    </lineage>
</organism>
<keyword evidence="2" id="KW-0560">Oxidoreductase</keyword>
<evidence type="ECO:0000259" key="1">
    <source>
        <dbReference type="Pfam" id="PF00848"/>
    </source>
</evidence>
<dbReference type="GO" id="GO:0051537">
    <property type="term" value="F:2 iron, 2 sulfur cluster binding"/>
    <property type="evidence" value="ECO:0007669"/>
    <property type="project" value="InterPro"/>
</dbReference>
<dbReference type="AlphaFoldDB" id="B2DDC2"/>
<accession>B2DDC2</accession>
<feature type="non-terminal residue" evidence="2">
    <location>
        <position position="1"/>
    </location>
</feature>
<protein>
    <submittedName>
        <fullName evidence="2">Ring-hydroxylating dioxygenase</fullName>
    </submittedName>
</protein>
<dbReference type="InterPro" id="IPR015879">
    <property type="entry name" value="Ring_hydroxy_dOase_asu_C_dom"/>
</dbReference>
<dbReference type="GO" id="GO:0051213">
    <property type="term" value="F:dioxygenase activity"/>
    <property type="evidence" value="ECO:0007669"/>
    <property type="project" value="UniProtKB-KW"/>
</dbReference>